<reference evidence="7" key="1">
    <citation type="submission" date="2019-08" db="EMBL/GenBank/DDBJ databases">
        <authorList>
            <person name="Kucharzyk K."/>
            <person name="Murdoch R.W."/>
            <person name="Higgins S."/>
            <person name="Loffler F."/>
        </authorList>
    </citation>
    <scope>NUCLEOTIDE SEQUENCE</scope>
</reference>
<dbReference type="InterPro" id="IPR013762">
    <property type="entry name" value="Integrase-like_cat_sf"/>
</dbReference>
<accession>A0A644YNB2</accession>
<dbReference type="PROSITE" id="PS51900">
    <property type="entry name" value="CB"/>
    <property type="match status" value="1"/>
</dbReference>
<evidence type="ECO:0000256" key="3">
    <source>
        <dbReference type="ARBA" id="ARBA00023172"/>
    </source>
</evidence>
<dbReference type="EMBL" id="VSSQ01005702">
    <property type="protein sequence ID" value="MPM30122.1"/>
    <property type="molecule type" value="Genomic_DNA"/>
</dbReference>
<dbReference type="InterPro" id="IPR002104">
    <property type="entry name" value="Integrase_catalytic"/>
</dbReference>
<dbReference type="Gene3D" id="1.10.443.10">
    <property type="entry name" value="Intergrase catalytic core"/>
    <property type="match status" value="1"/>
</dbReference>
<evidence type="ECO:0000256" key="2">
    <source>
        <dbReference type="ARBA" id="ARBA00023125"/>
    </source>
</evidence>
<evidence type="ECO:0000313" key="7">
    <source>
        <dbReference type="EMBL" id="MPM30122.1"/>
    </source>
</evidence>
<sequence length="413" mass="47625">MTQNDRPITGSLKERDGMYTAILNVYDKTGKRKQKYHALHIPVKGNKRKAQAALDELIRNYESPEIKNERAKKESPLFADFLLEWLELTAPTIERTTYESYKSLITARLDGFFRLRKLRLDELAPKHIRELHQSIFADGCNANTVIHYHAVVRKALQYAVKNDLVTENVADKVDRPKKSKYLAGFYSKDELSKLFDATKDDSMAAVIQLAAYYGLRRSEVLGIRWSSIDFDRGTISINHKVTEGKVDGKTKIFAEDKLKTKSSFRTLPLIPAMRELLFKQKKKQSEYRALFKSSYCQDFEDYVCVDEMGMLFRPNYVTDHFKLLLRQHKLRPIRFHDLRHSCASLLLSQGIPMKQIQDWLGHSTFATTADIYSHLDFNSKQESAEAIASAFAPEEEPEENAEEEQGFSMTLSM</sequence>
<dbReference type="SUPFAM" id="SSF56349">
    <property type="entry name" value="DNA breaking-rejoining enzymes"/>
    <property type="match status" value="1"/>
</dbReference>
<organism evidence="7">
    <name type="scientific">bioreactor metagenome</name>
    <dbReference type="NCBI Taxonomy" id="1076179"/>
    <lineage>
        <taxon>unclassified sequences</taxon>
        <taxon>metagenomes</taxon>
        <taxon>ecological metagenomes</taxon>
    </lineage>
</organism>
<dbReference type="PROSITE" id="PS51898">
    <property type="entry name" value="TYR_RECOMBINASE"/>
    <property type="match status" value="1"/>
</dbReference>
<dbReference type="Pfam" id="PF14659">
    <property type="entry name" value="Phage_int_SAM_3"/>
    <property type="match status" value="1"/>
</dbReference>
<evidence type="ECO:0000256" key="1">
    <source>
        <dbReference type="ARBA" id="ARBA00022908"/>
    </source>
</evidence>
<comment type="caution">
    <text evidence="7">The sequence shown here is derived from an EMBL/GenBank/DDBJ whole genome shotgun (WGS) entry which is preliminary data.</text>
</comment>
<name>A0A644YNB2_9ZZZZ</name>
<dbReference type="InterPro" id="IPR044068">
    <property type="entry name" value="CB"/>
</dbReference>
<dbReference type="CDD" id="cd01189">
    <property type="entry name" value="INT_ICEBs1_C_like"/>
    <property type="match status" value="1"/>
</dbReference>
<dbReference type="InterPro" id="IPR004107">
    <property type="entry name" value="Integrase_SAM-like_N"/>
</dbReference>
<keyword evidence="1" id="KW-0229">DNA integration</keyword>
<evidence type="ECO:0000256" key="4">
    <source>
        <dbReference type="SAM" id="MobiDB-lite"/>
    </source>
</evidence>
<keyword evidence="3" id="KW-0233">DNA recombination</keyword>
<dbReference type="InterPro" id="IPR050090">
    <property type="entry name" value="Tyrosine_recombinase_XerCD"/>
</dbReference>
<keyword evidence="2" id="KW-0238">DNA-binding</keyword>
<evidence type="ECO:0000259" key="5">
    <source>
        <dbReference type="PROSITE" id="PS51898"/>
    </source>
</evidence>
<feature type="compositionally biased region" description="Acidic residues" evidence="4">
    <location>
        <begin position="393"/>
        <end position="405"/>
    </location>
</feature>
<dbReference type="InterPro" id="IPR011010">
    <property type="entry name" value="DNA_brk_join_enz"/>
</dbReference>
<feature type="domain" description="Tyr recombinase" evidence="5">
    <location>
        <begin position="181"/>
        <end position="385"/>
    </location>
</feature>
<proteinExistence type="predicted"/>
<dbReference type="GO" id="GO:0003677">
    <property type="term" value="F:DNA binding"/>
    <property type="evidence" value="ECO:0007669"/>
    <property type="project" value="UniProtKB-KW"/>
</dbReference>
<feature type="domain" description="Core-binding (CB)" evidence="6">
    <location>
        <begin position="76"/>
        <end position="160"/>
    </location>
</feature>
<dbReference type="PANTHER" id="PTHR30349">
    <property type="entry name" value="PHAGE INTEGRASE-RELATED"/>
    <property type="match status" value="1"/>
</dbReference>
<dbReference type="GO" id="GO:0006310">
    <property type="term" value="P:DNA recombination"/>
    <property type="evidence" value="ECO:0007669"/>
    <property type="project" value="UniProtKB-KW"/>
</dbReference>
<dbReference type="Pfam" id="PF00589">
    <property type="entry name" value="Phage_integrase"/>
    <property type="match status" value="1"/>
</dbReference>
<dbReference type="GO" id="GO:0015074">
    <property type="term" value="P:DNA integration"/>
    <property type="evidence" value="ECO:0007669"/>
    <property type="project" value="UniProtKB-KW"/>
</dbReference>
<gene>
    <name evidence="7" type="primary">xerC_122</name>
    <name evidence="7" type="ORF">SDC9_76666</name>
</gene>
<feature type="region of interest" description="Disordered" evidence="4">
    <location>
        <begin position="390"/>
        <end position="413"/>
    </location>
</feature>
<evidence type="ECO:0000259" key="6">
    <source>
        <dbReference type="PROSITE" id="PS51900"/>
    </source>
</evidence>
<dbReference type="InterPro" id="IPR010998">
    <property type="entry name" value="Integrase_recombinase_N"/>
</dbReference>
<protein>
    <submittedName>
        <fullName evidence="7">Tyrosine recombinase XerC</fullName>
    </submittedName>
</protein>
<dbReference type="AlphaFoldDB" id="A0A644YNB2"/>
<dbReference type="PANTHER" id="PTHR30349:SF91">
    <property type="entry name" value="INTA PROTEIN"/>
    <property type="match status" value="1"/>
</dbReference>
<dbReference type="Gene3D" id="1.10.150.130">
    <property type="match status" value="1"/>
</dbReference>